<feature type="compositionally biased region" description="Basic and acidic residues" evidence="1">
    <location>
        <begin position="1"/>
        <end position="21"/>
    </location>
</feature>
<name>A0ABM6V6C8_9ACTN</name>
<evidence type="ECO:0000256" key="1">
    <source>
        <dbReference type="SAM" id="MobiDB-lite"/>
    </source>
</evidence>
<sequence>MSDERTPNWAEMRREDFEATPRPKPASPGQMELFEPGPGRAKAKPRLPEECPIGTMSLLDLLQPDR</sequence>
<organism evidence="2 3">
    <name type="scientific">Streptomyces spongiicola</name>
    <dbReference type="NCBI Taxonomy" id="1690221"/>
    <lineage>
        <taxon>Bacteria</taxon>
        <taxon>Bacillati</taxon>
        <taxon>Actinomycetota</taxon>
        <taxon>Actinomycetes</taxon>
        <taxon>Kitasatosporales</taxon>
        <taxon>Streptomycetaceae</taxon>
        <taxon>Streptomyces</taxon>
    </lineage>
</organism>
<gene>
    <name evidence="2" type="ORF">DDQ41_12160</name>
</gene>
<feature type="region of interest" description="Disordered" evidence="1">
    <location>
        <begin position="1"/>
        <end position="50"/>
    </location>
</feature>
<keyword evidence="3" id="KW-1185">Reference proteome</keyword>
<evidence type="ECO:0000313" key="3">
    <source>
        <dbReference type="Proteomes" id="UP000245051"/>
    </source>
</evidence>
<proteinExistence type="predicted"/>
<dbReference type="Proteomes" id="UP000245051">
    <property type="component" value="Chromosome"/>
</dbReference>
<reference evidence="2 3" key="1">
    <citation type="submission" date="2018-05" db="EMBL/GenBank/DDBJ databases">
        <title>Complete genome sequence of the Type Strain of Streptomyces spongiicola HNM0071, the producer of staurosporine.</title>
        <authorList>
            <person name="Zhou S."/>
            <person name="Huang X."/>
        </authorList>
    </citation>
    <scope>NUCLEOTIDE SEQUENCE [LARGE SCALE GENOMIC DNA]</scope>
    <source>
        <strain evidence="2 3">HNM0071</strain>
    </source>
</reference>
<accession>A0ABM6V6C8</accession>
<dbReference type="RefSeq" id="WP_109294516.1">
    <property type="nucleotide sequence ID" value="NZ_CP029254.1"/>
</dbReference>
<protein>
    <submittedName>
        <fullName evidence="2">Uncharacterized protein</fullName>
    </submittedName>
</protein>
<evidence type="ECO:0000313" key="2">
    <source>
        <dbReference type="EMBL" id="AWK09546.1"/>
    </source>
</evidence>
<dbReference type="EMBL" id="CP029254">
    <property type="protein sequence ID" value="AWK09546.1"/>
    <property type="molecule type" value="Genomic_DNA"/>
</dbReference>